<dbReference type="Pfam" id="PF21022">
    <property type="entry name" value="Rap-GAP_dimer"/>
    <property type="match status" value="1"/>
</dbReference>
<dbReference type="Proteomes" id="UP001461498">
    <property type="component" value="Unassembled WGS sequence"/>
</dbReference>
<evidence type="ECO:0000256" key="3">
    <source>
        <dbReference type="ARBA" id="ARBA00023054"/>
    </source>
</evidence>
<dbReference type="Gene3D" id="3.40.50.11210">
    <property type="entry name" value="Rap/Ran-GAP"/>
    <property type="match status" value="1"/>
</dbReference>
<evidence type="ECO:0000259" key="6">
    <source>
        <dbReference type="PROSITE" id="PS50085"/>
    </source>
</evidence>
<feature type="compositionally biased region" description="Low complexity" evidence="5">
    <location>
        <begin position="1319"/>
        <end position="1332"/>
    </location>
</feature>
<dbReference type="SMART" id="SM00228">
    <property type="entry name" value="PDZ"/>
    <property type="match status" value="1"/>
</dbReference>
<gene>
    <name evidence="8" type="ORF">O3M35_007145</name>
</gene>
<evidence type="ECO:0000313" key="8">
    <source>
        <dbReference type="EMBL" id="KAK9507240.1"/>
    </source>
</evidence>
<dbReference type="InterPro" id="IPR000331">
    <property type="entry name" value="Rap/Ran_GAP_dom"/>
</dbReference>
<evidence type="ECO:0000256" key="1">
    <source>
        <dbReference type="ARBA" id="ARBA00022468"/>
    </source>
</evidence>
<feature type="compositionally biased region" description="Low complexity" evidence="5">
    <location>
        <begin position="247"/>
        <end position="266"/>
    </location>
</feature>
<feature type="coiled-coil region" evidence="4">
    <location>
        <begin position="1392"/>
        <end position="1443"/>
    </location>
</feature>
<proteinExistence type="predicted"/>
<feature type="compositionally biased region" description="Low complexity" evidence="5">
    <location>
        <begin position="1258"/>
        <end position="1272"/>
    </location>
</feature>
<organism evidence="8 9">
    <name type="scientific">Rhynocoris fuscipes</name>
    <dbReference type="NCBI Taxonomy" id="488301"/>
    <lineage>
        <taxon>Eukaryota</taxon>
        <taxon>Metazoa</taxon>
        <taxon>Ecdysozoa</taxon>
        <taxon>Arthropoda</taxon>
        <taxon>Hexapoda</taxon>
        <taxon>Insecta</taxon>
        <taxon>Pterygota</taxon>
        <taxon>Neoptera</taxon>
        <taxon>Paraneoptera</taxon>
        <taxon>Hemiptera</taxon>
        <taxon>Heteroptera</taxon>
        <taxon>Panheteroptera</taxon>
        <taxon>Cimicomorpha</taxon>
        <taxon>Reduviidae</taxon>
        <taxon>Harpactorinae</taxon>
        <taxon>Harpactorini</taxon>
        <taxon>Rhynocoris</taxon>
    </lineage>
</organism>
<protein>
    <recommendedName>
        <fullName evidence="10">Signal-induced proliferation-associated 1-like protein 2</fullName>
    </recommendedName>
</protein>
<evidence type="ECO:0000256" key="2">
    <source>
        <dbReference type="ARBA" id="ARBA00022553"/>
    </source>
</evidence>
<feature type="compositionally biased region" description="Low complexity" evidence="5">
    <location>
        <begin position="1141"/>
        <end position="1154"/>
    </location>
</feature>
<feature type="region of interest" description="Disordered" evidence="5">
    <location>
        <begin position="1134"/>
        <end position="1196"/>
    </location>
</feature>
<dbReference type="SUPFAM" id="SSF111347">
    <property type="entry name" value="Rap/Ran-GAP"/>
    <property type="match status" value="1"/>
</dbReference>
<dbReference type="PROSITE" id="PS50106">
    <property type="entry name" value="PDZ"/>
    <property type="match status" value="1"/>
</dbReference>
<keyword evidence="2" id="KW-0597">Phosphoprotein</keyword>
<evidence type="ECO:0008006" key="10">
    <source>
        <dbReference type="Google" id="ProtNLM"/>
    </source>
</evidence>
<sequence>MNAVDEPSGSRTMQALDYYNSNILRSKVSTALRSSYNDRHGIGLDHCHYTSHHRRAHDSLYRSNSSLELMHDPHIIVSSVGGVGSGLGVSTNNGLKPNTPVLRREYGSHGSIDVIASSDRSLAAAESLIDMFAEYTKPPGGKDSTSSLIEDEKAVSPKVRLKLGRFWGSTSNAGTGNTTSAGNTKQPRQASVEEALLVAATTSANQHNEDERQRRRAFAHYDCRSVTANLGYAAKLRSILLSKRRNTTTGASAASTLGARSSTPDGGDSGDEDHGDGNCNSLVESCPYFRNELGGEEERVIGLMRGTRSIGGKQRPHRPALACGLSVLEFPSGQSHWSQGPVCPYGQAPRPIESVDHGALYYRKYFYQQEHQNWFGMDDNLGPVAISIRREKIEKPVSNTSSANSANNPTSQMYRYRLLIRTSELLTLRGSVLEDAIPNLKPTSSSAKSMNTKEVLEYAAPEVQISCLRLGITGTNTEEALLKLDEQGLSKHYKVGVMYCKAGQSTEEQMYNNQDVGPALTEFLDTIGTTVRLKGFEQYRAGLDNKTDSTGLYSVYSQYQDCEIMFHVSTMLPFTPNNRQQLLRKRHIGNDIVTIVFQEPGAHPFTPKVIRSQFQHVFIIVRAISPCTENTRYSVAVARSKEVPIFGPPIPEGATFPKSKAFAEFLLAKIINGENAAHQSEKFATMATRTRQEYLKDLVTNYVTATVVEPNQKFSMLSFSSKKKTERWRPRFVPGDAVSQSGAIVWQVIVDDCGLSQQVDAFLAISADSIVIIEEISREIIFATSCKSVLGWSANANSLRLYFHQGECVTFHMREGGERDELMEVVVRLRAVTSGSVAQEFSLKRNPLGQLGFHVQPDGVVTQVENMGLAYMAGLRQGARLVEICKVAVSTLSHDQMVDLLKTSVAVTVTVIPPLSDGTPRRGCSLQNCKYNATFEGDYENVNNNTGEPTTHVKNKIARQQAVTVVRKRYERSFSPPRSSNSSGYGTGSSSKSSASVDRFANIEGTLTSSSSGHSLDDRWYEVLETGVEVGEGSPPPPLPIRMSSTYIHPAHPTNSHSKQMNGFSMLEPNQPEFKVGEKVTCLIKAERSHELRRQIERNHSDYHLNQIDYGGHYPLTTSNSVDDRTLHSQETASNISRAQSDGGHSTDTSSTSDRLLGPPSEDDLSGGKGSPVVRRNKSTHNKESCGGVGQQQPVRLKQIPRSQRNSANLQSSTFQQDLLRLIHPDYMEPSELQAVQASALKESGNVYGKISGSAGGSLSNLTSENSSSTTLCGSSGDMNLIDNVKSRPHSPPTKDKPSTSQSQLETIVTVARPATVISNPSTASSPAPSEAKLSKEERLSPRVSKPGQSTSKGPLLLPDRQDMDWSSLVDTATRAMLHADLDPNDSTSTREEELTKHISQLESRLSRETRRRLSLEEEVRGLREENRRLQQESQSAAQQLRRFTEWFFQTIDKQ</sequence>
<dbReference type="GO" id="GO:0051056">
    <property type="term" value="P:regulation of small GTPase mediated signal transduction"/>
    <property type="evidence" value="ECO:0007669"/>
    <property type="project" value="InterPro"/>
</dbReference>
<dbReference type="InterPro" id="IPR001478">
    <property type="entry name" value="PDZ"/>
</dbReference>
<reference evidence="8 9" key="1">
    <citation type="submission" date="2022-12" db="EMBL/GenBank/DDBJ databases">
        <title>Chromosome-level genome assembly of true bugs.</title>
        <authorList>
            <person name="Ma L."/>
            <person name="Li H."/>
        </authorList>
    </citation>
    <scope>NUCLEOTIDE SEQUENCE [LARGE SCALE GENOMIC DNA]</scope>
    <source>
        <strain evidence="8">Lab_2022b</strain>
    </source>
</reference>
<feature type="region of interest" description="Disordered" evidence="5">
    <location>
        <begin position="247"/>
        <end position="277"/>
    </location>
</feature>
<feature type="region of interest" description="Disordered" evidence="5">
    <location>
        <begin position="942"/>
        <end position="995"/>
    </location>
</feature>
<dbReference type="Gene3D" id="2.30.42.10">
    <property type="match status" value="1"/>
</dbReference>
<dbReference type="PANTHER" id="PTHR15711">
    <property type="entry name" value="RAP GTPASE-ACTIVATING PROTEIN"/>
    <property type="match status" value="1"/>
</dbReference>
<feature type="domain" description="PDZ" evidence="7">
    <location>
        <begin position="840"/>
        <end position="904"/>
    </location>
</feature>
<dbReference type="PANTHER" id="PTHR15711:SF22">
    <property type="entry name" value="RAP-GAP DOMAIN-CONTAINING PROTEIN"/>
    <property type="match status" value="1"/>
</dbReference>
<dbReference type="InterPro" id="IPR035974">
    <property type="entry name" value="Rap/Ran-GAP_sf"/>
</dbReference>
<dbReference type="InterPro" id="IPR036034">
    <property type="entry name" value="PDZ_sf"/>
</dbReference>
<evidence type="ECO:0000259" key="7">
    <source>
        <dbReference type="PROSITE" id="PS50106"/>
    </source>
</evidence>
<dbReference type="GO" id="GO:0005096">
    <property type="term" value="F:GTPase activator activity"/>
    <property type="evidence" value="ECO:0007669"/>
    <property type="project" value="UniProtKB-KW"/>
</dbReference>
<keyword evidence="1" id="KW-0343">GTPase activation</keyword>
<dbReference type="Pfam" id="PF00595">
    <property type="entry name" value="PDZ"/>
    <property type="match status" value="1"/>
</dbReference>
<feature type="compositionally biased region" description="Low complexity" evidence="5">
    <location>
        <begin position="973"/>
        <end position="995"/>
    </location>
</feature>
<dbReference type="PROSITE" id="PS50085">
    <property type="entry name" value="RAPGAP"/>
    <property type="match status" value="1"/>
</dbReference>
<feature type="compositionally biased region" description="Low complexity" evidence="5">
    <location>
        <begin position="170"/>
        <end position="184"/>
    </location>
</feature>
<evidence type="ECO:0000313" key="9">
    <source>
        <dbReference type="Proteomes" id="UP001461498"/>
    </source>
</evidence>
<dbReference type="FunFam" id="3.40.50.11210:FF:000002">
    <property type="entry name" value="Signal-induced proliferation-associated 1-like protein 1"/>
    <property type="match status" value="1"/>
</dbReference>
<dbReference type="Pfam" id="PF02145">
    <property type="entry name" value="Rap_GAP"/>
    <property type="match status" value="1"/>
</dbReference>
<dbReference type="SUPFAM" id="SSF50156">
    <property type="entry name" value="PDZ domain-like"/>
    <property type="match status" value="1"/>
</dbReference>
<keyword evidence="9" id="KW-1185">Reference proteome</keyword>
<accession>A0AAW1DFQ2</accession>
<name>A0AAW1DFQ2_9HEMI</name>
<evidence type="ECO:0000256" key="5">
    <source>
        <dbReference type="SAM" id="MobiDB-lite"/>
    </source>
</evidence>
<comment type="caution">
    <text evidence="8">The sequence shown here is derived from an EMBL/GenBank/DDBJ whole genome shotgun (WGS) entry which is preliminary data.</text>
</comment>
<feature type="domain" description="Rap-GAP" evidence="6">
    <location>
        <begin position="481"/>
        <end position="698"/>
    </location>
</feature>
<feature type="region of interest" description="Disordered" evidence="5">
    <location>
        <begin position="170"/>
        <end position="190"/>
    </location>
</feature>
<dbReference type="InterPro" id="IPR050989">
    <property type="entry name" value="Rap1_Ran_GAP"/>
</dbReference>
<dbReference type="EMBL" id="JAPXFL010000004">
    <property type="protein sequence ID" value="KAK9507240.1"/>
    <property type="molecule type" value="Genomic_DNA"/>
</dbReference>
<evidence type="ECO:0000256" key="4">
    <source>
        <dbReference type="SAM" id="Coils"/>
    </source>
</evidence>
<dbReference type="CDD" id="cd06745">
    <property type="entry name" value="PDZ_SIPA1-like"/>
    <property type="match status" value="1"/>
</dbReference>
<feature type="region of interest" description="Disordered" evidence="5">
    <location>
        <begin position="1257"/>
        <end position="1363"/>
    </location>
</feature>
<dbReference type="GO" id="GO:0005737">
    <property type="term" value="C:cytoplasm"/>
    <property type="evidence" value="ECO:0007669"/>
    <property type="project" value="TreeGrafter"/>
</dbReference>
<keyword evidence="3 4" id="KW-0175">Coiled coil</keyword>